<gene>
    <name evidence="3" type="ORF">GW587_24635</name>
</gene>
<evidence type="ECO:0008006" key="5">
    <source>
        <dbReference type="Google" id="ProtNLM"/>
    </source>
</evidence>
<evidence type="ECO:0000259" key="1">
    <source>
        <dbReference type="Pfam" id="PF15584"/>
    </source>
</evidence>
<sequence>MLPSPMERQQIFYWLKRISSVTAWRRILQYYDAWAIATKNSVREAQEQGNANNTSLPQSEYELILKCLVHCEKGVTRLEKGDKRVFKFDANGEFAMANRMLSHWTQMLSRIELGENGIKKDTPLWPEFCKTLTSLAQAWGECATEILEPRYLEDSALTLYGQWLRNELESMSFPKELAPVPDPVDNKFVRTNEYTPYSGIWEPVDVAKPSMLSLISRAPKPQPPFNIMGAMNYLHGGSRAPQITVETADDNIDLDTTWRLLWRDERYADGTVPEEETYYHFTKPDEVQPPAPAIWAPKETI</sequence>
<evidence type="ECO:0000313" key="3">
    <source>
        <dbReference type="EMBL" id="NGZ87435.1"/>
    </source>
</evidence>
<feature type="domain" description="Immunity protein 72" evidence="1">
    <location>
        <begin position="187"/>
        <end position="279"/>
    </location>
</feature>
<dbReference type="Pfam" id="PF15602">
    <property type="entry name" value="Imm71"/>
    <property type="match status" value="1"/>
</dbReference>
<reference evidence="4" key="1">
    <citation type="submission" date="2023-07" db="EMBL/GenBank/DDBJ databases">
        <title>Duganella aceri sp. nov., isolated from tree sap.</title>
        <authorList>
            <person name="Kim I.S."/>
        </authorList>
    </citation>
    <scope>NUCLEOTIDE SEQUENCE [LARGE SCALE GENOMIC DNA]</scope>
    <source>
        <strain evidence="4">SAP-35</strain>
    </source>
</reference>
<protein>
    <recommendedName>
        <fullName evidence="5">Immunity protein 72 domain-containing protein</fullName>
    </recommendedName>
</protein>
<comment type="caution">
    <text evidence="3">The sequence shown here is derived from an EMBL/GenBank/DDBJ whole genome shotgun (WGS) entry which is preliminary data.</text>
</comment>
<organism evidence="3 4">
    <name type="scientific">Duganella aceris</name>
    <dbReference type="NCBI Taxonomy" id="2703883"/>
    <lineage>
        <taxon>Bacteria</taxon>
        <taxon>Pseudomonadati</taxon>
        <taxon>Pseudomonadota</taxon>
        <taxon>Betaproteobacteria</taxon>
        <taxon>Burkholderiales</taxon>
        <taxon>Oxalobacteraceae</taxon>
        <taxon>Telluria group</taxon>
        <taxon>Duganella</taxon>
    </lineage>
</organism>
<dbReference type="EMBL" id="JAADJT010000012">
    <property type="protein sequence ID" value="NGZ87435.1"/>
    <property type="molecule type" value="Genomic_DNA"/>
</dbReference>
<dbReference type="InterPro" id="IPR028966">
    <property type="entry name" value="Imm72"/>
</dbReference>
<evidence type="ECO:0000259" key="2">
    <source>
        <dbReference type="Pfam" id="PF15602"/>
    </source>
</evidence>
<proteinExistence type="predicted"/>
<dbReference type="Pfam" id="PF15584">
    <property type="entry name" value="Imm72"/>
    <property type="match status" value="1"/>
</dbReference>
<dbReference type="InterPro" id="IPR028950">
    <property type="entry name" value="Imm71"/>
</dbReference>
<keyword evidence="4" id="KW-1185">Reference proteome</keyword>
<evidence type="ECO:0000313" key="4">
    <source>
        <dbReference type="Proteomes" id="UP000666369"/>
    </source>
</evidence>
<dbReference type="Proteomes" id="UP000666369">
    <property type="component" value="Unassembled WGS sequence"/>
</dbReference>
<feature type="domain" description="Immunity protein 71" evidence="2">
    <location>
        <begin position="3"/>
        <end position="155"/>
    </location>
</feature>
<name>A0ABX0FSP7_9BURK</name>
<accession>A0ABX0FSP7</accession>